<accession>W8P439</accession>
<name>W8P439_9EURY</name>
<organism evidence="1 2">
    <name type="scientific">Thermococcus nautili</name>
    <dbReference type="NCBI Taxonomy" id="195522"/>
    <lineage>
        <taxon>Archaea</taxon>
        <taxon>Methanobacteriati</taxon>
        <taxon>Methanobacteriota</taxon>
        <taxon>Thermococci</taxon>
        <taxon>Thermococcales</taxon>
        <taxon>Thermococcaceae</taxon>
        <taxon>Thermococcus</taxon>
    </lineage>
</organism>
<protein>
    <submittedName>
        <fullName evidence="1">Uncharacterized protein</fullName>
    </submittedName>
</protein>
<dbReference type="GeneID" id="82171741"/>
<dbReference type="KEGG" id="tnu:BD01_0566"/>
<evidence type="ECO:0000313" key="2">
    <source>
        <dbReference type="Proteomes" id="UP000019434"/>
    </source>
</evidence>
<proteinExistence type="predicted"/>
<keyword evidence="2" id="KW-1185">Reference proteome</keyword>
<gene>
    <name evidence="1" type="ORF">BD01_0566</name>
</gene>
<sequence>MGVSALILFRNYNIGTQQVMGGSPCEVIPRIYSKFRKAHCPEQAILNIIKENGNVVFGEGDNKMFTGYDFVYKVWYTGKTLFIENEDLLEDDMIQEVLDELRKEFGEIRVEVIKERDATLFEIQLR</sequence>
<dbReference type="OrthoDB" id="91596at2157"/>
<dbReference type="RefSeq" id="WP_042689723.1">
    <property type="nucleotide sequence ID" value="NZ_CP007264.1"/>
</dbReference>
<dbReference type="HOGENOM" id="CLU_1976648_0_0_2"/>
<evidence type="ECO:0000313" key="1">
    <source>
        <dbReference type="EMBL" id="AHL22190.1"/>
    </source>
</evidence>
<dbReference type="EMBL" id="CP007264">
    <property type="protein sequence ID" value="AHL22190.1"/>
    <property type="molecule type" value="Genomic_DNA"/>
</dbReference>
<dbReference type="Proteomes" id="UP000019434">
    <property type="component" value="Chromosome"/>
</dbReference>
<reference evidence="1 2" key="1">
    <citation type="submission" date="2014-02" db="EMBL/GenBank/DDBJ databases">
        <title>Genome Sequence of an Hyperthermophilic Archaeon, Thermococcus nautili 30-1, producing viral vesicles.</title>
        <authorList>
            <person name="Oberto J."/>
            <person name="Gaudin M."/>
            <person name="Cossu M."/>
            <person name="Gorlas A."/>
            <person name="Slesarev A."/>
            <person name="Marguet E."/>
            <person name="Forterre P."/>
        </authorList>
    </citation>
    <scope>NUCLEOTIDE SEQUENCE [LARGE SCALE GENOMIC DNA]</scope>
    <source>
        <strain evidence="1 2">30-1</strain>
    </source>
</reference>
<dbReference type="AlphaFoldDB" id="W8P439"/>